<dbReference type="AlphaFoldDB" id="A0A2B7WEZ1"/>
<sequence>SSEITVRSHPLKPQELSDEQLKLLKHSQNPQGPLQAPDALRAETTHESLTRATSARPGRAAALELTLIPGTSKPRPGTPSVQPR</sequence>
<evidence type="ECO:0000313" key="3">
    <source>
        <dbReference type="Proteomes" id="UP000223968"/>
    </source>
</evidence>
<dbReference type="EMBL" id="PDNB01000391">
    <property type="protein sequence ID" value="PGG95148.1"/>
    <property type="molecule type" value="Genomic_DNA"/>
</dbReference>
<evidence type="ECO:0000256" key="1">
    <source>
        <dbReference type="SAM" id="MobiDB-lite"/>
    </source>
</evidence>
<organism evidence="2 3">
    <name type="scientific">Helicocarpus griseus UAMH5409</name>
    <dbReference type="NCBI Taxonomy" id="1447875"/>
    <lineage>
        <taxon>Eukaryota</taxon>
        <taxon>Fungi</taxon>
        <taxon>Dikarya</taxon>
        <taxon>Ascomycota</taxon>
        <taxon>Pezizomycotina</taxon>
        <taxon>Eurotiomycetes</taxon>
        <taxon>Eurotiomycetidae</taxon>
        <taxon>Onygenales</taxon>
        <taxon>Ajellomycetaceae</taxon>
        <taxon>Helicocarpus</taxon>
    </lineage>
</organism>
<name>A0A2B7WEZ1_9EURO</name>
<reference evidence="2 3" key="1">
    <citation type="submission" date="2017-10" db="EMBL/GenBank/DDBJ databases">
        <title>Comparative genomics in systemic dimorphic fungi from Ajellomycetaceae.</title>
        <authorList>
            <person name="Munoz J.F."/>
            <person name="Mcewen J.G."/>
            <person name="Clay O.K."/>
            <person name="Cuomo C.A."/>
        </authorList>
    </citation>
    <scope>NUCLEOTIDE SEQUENCE [LARGE SCALE GENOMIC DNA]</scope>
    <source>
        <strain evidence="2 3">UAMH5409</strain>
    </source>
</reference>
<accession>A0A2B7WEZ1</accession>
<gene>
    <name evidence="2" type="ORF">AJ79_10226</name>
</gene>
<feature type="non-terminal residue" evidence="2">
    <location>
        <position position="1"/>
    </location>
</feature>
<dbReference type="Proteomes" id="UP000223968">
    <property type="component" value="Unassembled WGS sequence"/>
</dbReference>
<feature type="region of interest" description="Disordered" evidence="1">
    <location>
        <begin position="64"/>
        <end position="84"/>
    </location>
</feature>
<protein>
    <submittedName>
        <fullName evidence="2">Uncharacterized protein</fullName>
    </submittedName>
</protein>
<evidence type="ECO:0000313" key="2">
    <source>
        <dbReference type="EMBL" id="PGG95148.1"/>
    </source>
</evidence>
<keyword evidence="3" id="KW-1185">Reference proteome</keyword>
<proteinExistence type="predicted"/>
<comment type="caution">
    <text evidence="2">The sequence shown here is derived from an EMBL/GenBank/DDBJ whole genome shotgun (WGS) entry which is preliminary data.</text>
</comment>